<proteinExistence type="predicted"/>
<evidence type="ECO:0000313" key="2">
    <source>
        <dbReference type="Proteomes" id="UP000235388"/>
    </source>
</evidence>
<gene>
    <name evidence="1" type="ORF">PCANC_07271</name>
</gene>
<keyword evidence="2" id="KW-1185">Reference proteome</keyword>
<protein>
    <submittedName>
        <fullName evidence="1">Uncharacterized protein</fullName>
    </submittedName>
</protein>
<sequence>MCCRSSVRVSAGPPTLSPSSITTSARLVSVKETCWSSQFLDCVPLLPLLHRITLDSWSARLQLKYAQANCIKLVWAHAQVPLGAAPPRSSGSNHFGGCPTALDTPYIRRKNEIADGAIDLTESPEKPSIHKPTYMIQPSTQSSLFAHDEHWKLQRLASAKTQAKISGLTLFPSGPTASSADNHVAYRETLNESLLPMKKRFRTFTFDNQLERQDENNAIRDPTPNTILSKQDKQHPTEIMVPKDLHSDNPNGNFRELNEEPLEISGFVHPVADHTESPGMNGEANIRGASPHIATPPAFQLLKKLIKDKAAGTSNRLADNSNGKRTSSLINYINQQLCYREREEEQHPRISQTLQSSVQIADELLFHEGKPNHPSTTEILKKLKLEPESDVAQKIDDSQSKYRRKLTKSVITFTLLSISLFHEDEDGIGIIDAIVKELESLYNEIKSGQHTDVHQSQSWKNFRKELNEQEEEGNKQELQHPTRMMGLAWQIVTLLMKDRASHSSQNPANSVTFINQRLTQAINKIIFFSRTTNHVLS</sequence>
<organism evidence="1 2">
    <name type="scientific">Puccinia coronata f. sp. avenae</name>
    <dbReference type="NCBI Taxonomy" id="200324"/>
    <lineage>
        <taxon>Eukaryota</taxon>
        <taxon>Fungi</taxon>
        <taxon>Dikarya</taxon>
        <taxon>Basidiomycota</taxon>
        <taxon>Pucciniomycotina</taxon>
        <taxon>Pucciniomycetes</taxon>
        <taxon>Pucciniales</taxon>
        <taxon>Pucciniaceae</taxon>
        <taxon>Puccinia</taxon>
    </lineage>
</organism>
<accession>A0A2N5VS04</accession>
<name>A0A2N5VS04_9BASI</name>
<dbReference type="EMBL" id="PGCJ01000074">
    <property type="protein sequence ID" value="PLW52750.1"/>
    <property type="molecule type" value="Genomic_DNA"/>
</dbReference>
<dbReference type="Proteomes" id="UP000235388">
    <property type="component" value="Unassembled WGS sequence"/>
</dbReference>
<comment type="caution">
    <text evidence="1">The sequence shown here is derived from an EMBL/GenBank/DDBJ whole genome shotgun (WGS) entry which is preliminary data.</text>
</comment>
<dbReference type="AlphaFoldDB" id="A0A2N5VS04"/>
<reference evidence="1 2" key="1">
    <citation type="submission" date="2017-11" db="EMBL/GenBank/DDBJ databases">
        <title>De novo assembly and phasing of dikaryotic genomes from two isolates of Puccinia coronata f. sp. avenae, the causal agent of oat crown rust.</title>
        <authorList>
            <person name="Miller M.E."/>
            <person name="Zhang Y."/>
            <person name="Omidvar V."/>
            <person name="Sperschneider J."/>
            <person name="Schwessinger B."/>
            <person name="Raley C."/>
            <person name="Palmer J.M."/>
            <person name="Garnica D."/>
            <person name="Upadhyaya N."/>
            <person name="Rathjen J."/>
            <person name="Taylor J.M."/>
            <person name="Park R.F."/>
            <person name="Dodds P.N."/>
            <person name="Hirsch C.D."/>
            <person name="Kianian S.F."/>
            <person name="Figueroa M."/>
        </authorList>
    </citation>
    <scope>NUCLEOTIDE SEQUENCE [LARGE SCALE GENOMIC DNA]</scope>
    <source>
        <strain evidence="1">12NC29</strain>
    </source>
</reference>
<evidence type="ECO:0000313" key="1">
    <source>
        <dbReference type="EMBL" id="PLW52750.1"/>
    </source>
</evidence>